<evidence type="ECO:0000313" key="5">
    <source>
        <dbReference type="Proteomes" id="UP000053789"/>
    </source>
</evidence>
<evidence type="ECO:0000256" key="2">
    <source>
        <dbReference type="ARBA" id="ARBA00023002"/>
    </source>
</evidence>
<organism evidence="4 5">
    <name type="scientific">Cladophialophora bantiana (strain ATCC 10958 / CBS 173.52 / CDC B-1940 / NIH 8579)</name>
    <name type="common">Xylohypha bantiana</name>
    <dbReference type="NCBI Taxonomy" id="1442370"/>
    <lineage>
        <taxon>Eukaryota</taxon>
        <taxon>Fungi</taxon>
        <taxon>Dikarya</taxon>
        <taxon>Ascomycota</taxon>
        <taxon>Pezizomycotina</taxon>
        <taxon>Eurotiomycetes</taxon>
        <taxon>Chaetothyriomycetidae</taxon>
        <taxon>Chaetothyriales</taxon>
        <taxon>Herpotrichiellaceae</taxon>
        <taxon>Cladophialophora</taxon>
    </lineage>
</organism>
<dbReference type="AlphaFoldDB" id="A0A0D2HRP5"/>
<protein>
    <submittedName>
        <fullName evidence="4">Uncharacterized protein</fullName>
    </submittedName>
</protein>
<dbReference type="SUPFAM" id="SSF51735">
    <property type="entry name" value="NAD(P)-binding Rossmann-fold domains"/>
    <property type="match status" value="1"/>
</dbReference>
<sequence length="86" mass="9115">MEQLGATIPPTGTYGDKYTDQVVLVTGGGNGIGHDTATLFADQGGNVVLVDLDEQRLRKVEASFTSEGKNVPTESPIRHQKSKSGQ</sequence>
<gene>
    <name evidence="4" type="ORF">Z519_06100</name>
</gene>
<dbReference type="Proteomes" id="UP000053789">
    <property type="component" value="Unassembled WGS sequence"/>
</dbReference>
<proteinExistence type="inferred from homology"/>
<feature type="region of interest" description="Disordered" evidence="3">
    <location>
        <begin position="63"/>
        <end position="86"/>
    </location>
</feature>
<dbReference type="GeneID" id="27699028"/>
<comment type="similarity">
    <text evidence="1">Belongs to the short-chain dehydrogenases/reductases (SDR) family.</text>
</comment>
<dbReference type="HOGENOM" id="CLU_2497700_0_0_1"/>
<dbReference type="Pfam" id="PF00106">
    <property type="entry name" value="adh_short"/>
    <property type="match status" value="1"/>
</dbReference>
<evidence type="ECO:0000313" key="4">
    <source>
        <dbReference type="EMBL" id="KIW93495.1"/>
    </source>
</evidence>
<dbReference type="PANTHER" id="PTHR43669">
    <property type="entry name" value="5-KETO-D-GLUCONATE 5-REDUCTASE"/>
    <property type="match status" value="1"/>
</dbReference>
<dbReference type="OrthoDB" id="47007at2759"/>
<dbReference type="InterPro" id="IPR036291">
    <property type="entry name" value="NAD(P)-bd_dom_sf"/>
</dbReference>
<accession>A0A0D2HRP5</accession>
<dbReference type="GO" id="GO:0016491">
    <property type="term" value="F:oxidoreductase activity"/>
    <property type="evidence" value="ECO:0007669"/>
    <property type="project" value="UniProtKB-KW"/>
</dbReference>
<dbReference type="VEuPathDB" id="FungiDB:Z519_06100"/>
<dbReference type="InterPro" id="IPR002347">
    <property type="entry name" value="SDR_fam"/>
</dbReference>
<keyword evidence="2" id="KW-0560">Oxidoreductase</keyword>
<dbReference type="RefSeq" id="XP_016620164.1">
    <property type="nucleotide sequence ID" value="XM_016763840.1"/>
</dbReference>
<reference evidence="4" key="1">
    <citation type="submission" date="2015-01" db="EMBL/GenBank/DDBJ databases">
        <title>The Genome Sequence of Cladophialophora bantiana CBS 173.52.</title>
        <authorList>
            <consortium name="The Broad Institute Genomics Platform"/>
            <person name="Cuomo C."/>
            <person name="de Hoog S."/>
            <person name="Gorbushina A."/>
            <person name="Stielow B."/>
            <person name="Teixiera M."/>
            <person name="Abouelleil A."/>
            <person name="Chapman S.B."/>
            <person name="Priest M."/>
            <person name="Young S.K."/>
            <person name="Wortman J."/>
            <person name="Nusbaum C."/>
            <person name="Birren B."/>
        </authorList>
    </citation>
    <scope>NUCLEOTIDE SEQUENCE [LARGE SCALE GENOMIC DNA]</scope>
    <source>
        <strain evidence="4">CBS 173.52</strain>
    </source>
</reference>
<dbReference type="Gene3D" id="3.40.50.720">
    <property type="entry name" value="NAD(P)-binding Rossmann-like Domain"/>
    <property type="match status" value="1"/>
</dbReference>
<evidence type="ECO:0000256" key="3">
    <source>
        <dbReference type="SAM" id="MobiDB-lite"/>
    </source>
</evidence>
<dbReference type="PANTHER" id="PTHR43669:SF3">
    <property type="entry name" value="ALCOHOL DEHYDROGENASE, PUTATIVE (AFU_ORTHOLOGUE AFUA_3G03445)-RELATED"/>
    <property type="match status" value="1"/>
</dbReference>
<name>A0A0D2HRP5_CLAB1</name>
<evidence type="ECO:0000256" key="1">
    <source>
        <dbReference type="ARBA" id="ARBA00006484"/>
    </source>
</evidence>
<keyword evidence="5" id="KW-1185">Reference proteome</keyword>
<dbReference type="EMBL" id="KN846987">
    <property type="protein sequence ID" value="KIW93495.1"/>
    <property type="molecule type" value="Genomic_DNA"/>
</dbReference>